<keyword evidence="2" id="KW-0813">Transport</keyword>
<feature type="transmembrane region" description="Helical" evidence="8">
    <location>
        <begin position="130"/>
        <end position="147"/>
    </location>
</feature>
<feature type="domain" description="Major facilitator superfamily (MFS) profile" evidence="9">
    <location>
        <begin position="38"/>
        <end position="423"/>
    </location>
</feature>
<keyword evidence="5 8" id="KW-1133">Transmembrane helix</keyword>
<keyword evidence="11" id="KW-1185">Reference proteome</keyword>
<proteinExistence type="predicted"/>
<evidence type="ECO:0000259" key="9">
    <source>
        <dbReference type="PROSITE" id="PS50850"/>
    </source>
</evidence>
<evidence type="ECO:0000256" key="1">
    <source>
        <dbReference type="ARBA" id="ARBA00004651"/>
    </source>
</evidence>
<evidence type="ECO:0000256" key="3">
    <source>
        <dbReference type="ARBA" id="ARBA00022475"/>
    </source>
</evidence>
<dbReference type="Gene3D" id="1.20.1250.20">
    <property type="entry name" value="MFS general substrate transporter like domains"/>
    <property type="match status" value="1"/>
</dbReference>
<dbReference type="InterPro" id="IPR010290">
    <property type="entry name" value="TM_effector"/>
</dbReference>
<dbReference type="AlphaFoldDB" id="A0A6L9MJ23"/>
<feature type="transmembrane region" description="Helical" evidence="8">
    <location>
        <begin position="195"/>
        <end position="215"/>
    </location>
</feature>
<feature type="region of interest" description="Disordered" evidence="7">
    <location>
        <begin position="1"/>
        <end position="21"/>
    </location>
</feature>
<dbReference type="InterPro" id="IPR036259">
    <property type="entry name" value="MFS_trans_sf"/>
</dbReference>
<protein>
    <submittedName>
        <fullName evidence="10">MFS transporter</fullName>
    </submittedName>
</protein>
<feature type="transmembrane region" description="Helical" evidence="8">
    <location>
        <begin position="244"/>
        <end position="269"/>
    </location>
</feature>
<feature type="transmembrane region" description="Helical" evidence="8">
    <location>
        <begin position="391"/>
        <end position="417"/>
    </location>
</feature>
<evidence type="ECO:0000256" key="2">
    <source>
        <dbReference type="ARBA" id="ARBA00022448"/>
    </source>
</evidence>
<dbReference type="GO" id="GO:0022857">
    <property type="term" value="F:transmembrane transporter activity"/>
    <property type="evidence" value="ECO:0007669"/>
    <property type="project" value="InterPro"/>
</dbReference>
<feature type="transmembrane region" description="Helical" evidence="8">
    <location>
        <begin position="168"/>
        <end position="189"/>
    </location>
</feature>
<feature type="transmembrane region" description="Helical" evidence="8">
    <location>
        <begin position="104"/>
        <end position="124"/>
    </location>
</feature>
<keyword evidence="4 8" id="KW-0812">Transmembrane</keyword>
<dbReference type="EMBL" id="JAAAMJ010000008">
    <property type="protein sequence ID" value="NDV87460.1"/>
    <property type="molecule type" value="Genomic_DNA"/>
</dbReference>
<evidence type="ECO:0000313" key="11">
    <source>
        <dbReference type="Proteomes" id="UP000476332"/>
    </source>
</evidence>
<name>A0A6L9MJ23_9HYPH</name>
<sequence>MAGACVSETNDPASAAKPDGAPVAVPDDDRFAAFRNPQFVRYWLARFFSTFAIQIVVVSVGWQIYDLTRNPLDLGLVGLCQFLPALLLVLVTGSVADRYSRRRIMGFSILVEAVGASALLLLTWHGLASPLPVFAVLVGFGIARAFFGPASQSLVVNLVTREELANAIAWNSSSWQIAAIVGPVAGGLLYGLSPIAAYATGTVLFLAAAVLVMSISAPAQRRSNEPASIETIVAGFRFIWSEKIVLGAISLDLFAVLLGGAVALMPVYARDVLDVGPWGLGLLRAAPGIGAVTMAVWLAAHPIKDHAGALMFGFVFLFGACTTVFGLATVPWLAVVALVLMGASDMISVYVRETLMQLWTPDEVRGRVNAVNMVFIGASNELGEFRAGVMAFWLGAVPAVVIGGAATMGVAGLWAWMFPGLRQARSLAGRE</sequence>
<gene>
    <name evidence="10" type="ORF">GTW51_12200</name>
</gene>
<dbReference type="Proteomes" id="UP000476332">
    <property type="component" value="Unassembled WGS sequence"/>
</dbReference>
<evidence type="ECO:0000313" key="10">
    <source>
        <dbReference type="EMBL" id="NDV87460.1"/>
    </source>
</evidence>
<dbReference type="PANTHER" id="PTHR23513:SF9">
    <property type="entry name" value="ENTEROBACTIN EXPORTER ENTS"/>
    <property type="match status" value="1"/>
</dbReference>
<evidence type="ECO:0000256" key="4">
    <source>
        <dbReference type="ARBA" id="ARBA00022692"/>
    </source>
</evidence>
<evidence type="ECO:0000256" key="7">
    <source>
        <dbReference type="SAM" id="MobiDB-lite"/>
    </source>
</evidence>
<dbReference type="CDD" id="cd06173">
    <property type="entry name" value="MFS_MefA_like"/>
    <property type="match status" value="1"/>
</dbReference>
<comment type="subcellular location">
    <subcellularLocation>
        <location evidence="1">Cell membrane</location>
        <topology evidence="1">Multi-pass membrane protein</topology>
    </subcellularLocation>
</comment>
<feature type="transmembrane region" description="Helical" evidence="8">
    <location>
        <begin position="281"/>
        <end position="300"/>
    </location>
</feature>
<reference evidence="10 11" key="1">
    <citation type="submission" date="2020-01" db="EMBL/GenBank/DDBJ databases">
        <title>Genomes of bacteria type strains.</title>
        <authorList>
            <person name="Chen J."/>
            <person name="Zhu S."/>
            <person name="Chen J."/>
        </authorList>
    </citation>
    <scope>NUCLEOTIDE SEQUENCE [LARGE SCALE GENOMIC DNA]</scope>
    <source>
        <strain evidence="10 11">KCTC 52919</strain>
    </source>
</reference>
<evidence type="ECO:0000256" key="8">
    <source>
        <dbReference type="SAM" id="Phobius"/>
    </source>
</evidence>
<dbReference type="GO" id="GO:0005886">
    <property type="term" value="C:plasma membrane"/>
    <property type="evidence" value="ECO:0007669"/>
    <property type="project" value="UniProtKB-SubCell"/>
</dbReference>
<dbReference type="SUPFAM" id="SSF103473">
    <property type="entry name" value="MFS general substrate transporter"/>
    <property type="match status" value="1"/>
</dbReference>
<feature type="transmembrane region" description="Helical" evidence="8">
    <location>
        <begin position="43"/>
        <end position="62"/>
    </location>
</feature>
<comment type="caution">
    <text evidence="10">The sequence shown here is derived from an EMBL/GenBank/DDBJ whole genome shotgun (WGS) entry which is preliminary data.</text>
</comment>
<dbReference type="Pfam" id="PF05977">
    <property type="entry name" value="MFS_3"/>
    <property type="match status" value="1"/>
</dbReference>
<dbReference type="PANTHER" id="PTHR23513">
    <property type="entry name" value="INTEGRAL MEMBRANE EFFLUX PROTEIN-RELATED"/>
    <property type="match status" value="1"/>
</dbReference>
<organism evidence="10 11">
    <name type="scientific">Aurantimonas aggregata</name>
    <dbReference type="NCBI Taxonomy" id="2047720"/>
    <lineage>
        <taxon>Bacteria</taxon>
        <taxon>Pseudomonadati</taxon>
        <taxon>Pseudomonadota</taxon>
        <taxon>Alphaproteobacteria</taxon>
        <taxon>Hyphomicrobiales</taxon>
        <taxon>Aurantimonadaceae</taxon>
        <taxon>Aurantimonas</taxon>
    </lineage>
</organism>
<feature type="transmembrane region" description="Helical" evidence="8">
    <location>
        <begin position="74"/>
        <end position="92"/>
    </location>
</feature>
<evidence type="ECO:0000256" key="5">
    <source>
        <dbReference type="ARBA" id="ARBA00022989"/>
    </source>
</evidence>
<feature type="transmembrane region" description="Helical" evidence="8">
    <location>
        <begin position="307"/>
        <end position="326"/>
    </location>
</feature>
<dbReference type="InterPro" id="IPR020846">
    <property type="entry name" value="MFS_dom"/>
</dbReference>
<keyword evidence="6 8" id="KW-0472">Membrane</keyword>
<evidence type="ECO:0000256" key="6">
    <source>
        <dbReference type="ARBA" id="ARBA00023136"/>
    </source>
</evidence>
<accession>A0A6L9MJ23</accession>
<dbReference type="PROSITE" id="PS50850">
    <property type="entry name" value="MFS"/>
    <property type="match status" value="1"/>
</dbReference>
<keyword evidence="3" id="KW-1003">Cell membrane</keyword>